<dbReference type="PANTHER" id="PTHR43394">
    <property type="entry name" value="ATP-DEPENDENT PERMEASE MDL1, MITOCHONDRIAL"/>
    <property type="match status" value="1"/>
</dbReference>
<proteinExistence type="predicted"/>
<dbReference type="InterPro" id="IPR036640">
    <property type="entry name" value="ABC1_TM_sf"/>
</dbReference>
<dbReference type="SUPFAM" id="SSF90123">
    <property type="entry name" value="ABC transporter transmembrane region"/>
    <property type="match status" value="1"/>
</dbReference>
<dbReference type="PANTHER" id="PTHR43394:SF1">
    <property type="entry name" value="ATP-BINDING CASSETTE SUB-FAMILY B MEMBER 10, MITOCHONDRIAL"/>
    <property type="match status" value="1"/>
</dbReference>
<dbReference type="RefSeq" id="WP_013043012.1">
    <property type="nucleotide sequence ID" value="NC_014008.1"/>
</dbReference>
<dbReference type="PROSITE" id="PS00211">
    <property type="entry name" value="ABC_TRANSPORTER_1"/>
    <property type="match status" value="1"/>
</dbReference>
<evidence type="ECO:0000256" key="5">
    <source>
        <dbReference type="ARBA" id="ARBA00022989"/>
    </source>
</evidence>
<feature type="transmembrane region" description="Helical" evidence="7">
    <location>
        <begin position="62"/>
        <end position="84"/>
    </location>
</feature>
<dbReference type="KEGG" id="caa:Caka_1270"/>
<dbReference type="OrthoDB" id="9761126at2"/>
<dbReference type="eggNOG" id="COG1132">
    <property type="taxonomic scope" value="Bacteria"/>
</dbReference>
<dbReference type="GO" id="GO:0005524">
    <property type="term" value="F:ATP binding"/>
    <property type="evidence" value="ECO:0007669"/>
    <property type="project" value="UniProtKB-KW"/>
</dbReference>
<organism evidence="10 11">
    <name type="scientific">Coraliomargarita akajimensis (strain DSM 45221 / IAM 15411 / JCM 23193 / KCTC 12865 / 04OKA010-24)</name>
    <dbReference type="NCBI Taxonomy" id="583355"/>
    <lineage>
        <taxon>Bacteria</taxon>
        <taxon>Pseudomonadati</taxon>
        <taxon>Verrucomicrobiota</taxon>
        <taxon>Opitutia</taxon>
        <taxon>Puniceicoccales</taxon>
        <taxon>Coraliomargaritaceae</taxon>
        <taxon>Coraliomargarita</taxon>
    </lineage>
</organism>
<evidence type="ECO:0000259" key="9">
    <source>
        <dbReference type="PROSITE" id="PS50929"/>
    </source>
</evidence>
<sequence>MDATEPNGLKAKTLRGYMWNQRGPLRGYLYWRILSVLTVVPFPVITQRIVDESIPAQDLNSMWFYTALSFGLLVLHFVSMKLAIDPLSTNAQEVFREMRARIFHKLNFMHFRFLDSTQTGRMLSKYAIDTNNVEITLIMAITGLLPELLRAFLMMLTLFYINPWLLLFVFLSIPLFAFVRVRYLKPLEDSNHAVRMARERMTGQASEFISAIKLVRGYGQEQMAKTQLNELSSEYGASRTEQMRVNQGMGFVMFTVMTGITIVATAFCGWLVITERMTMGAMVALLGALPVCLYPVLMVTQFSLQYMTGAESYRSIKELLDSGYVEDWDGLRFPQPLRGQIEFDSVDFAYGEDKPLVLEQFNLKICAGEHLALVGSSGSGKSTLVSLMLGFYAPSRGCVRIDEIPQSELDVRRFRQRCAVVMQDNLLLSGTIRDNIRFGRPSASEAEVIEAAQAANAMEFIETLPDGFDTEVGERGVSLSGGQRQRMAIARALLRDPEVLVLDEATSALDYESERLVQEAIDHLAKGRTTITIAHRLSTIRAADRIVVLKHGAIVEQGTWEELAASDGAFKELLNAQS</sequence>
<dbReference type="InterPro" id="IPR003593">
    <property type="entry name" value="AAA+_ATPase"/>
</dbReference>
<dbReference type="SMART" id="SM00382">
    <property type="entry name" value="AAA"/>
    <property type="match status" value="1"/>
</dbReference>
<feature type="transmembrane region" description="Helical" evidence="7">
    <location>
        <begin position="152"/>
        <end position="179"/>
    </location>
</feature>
<dbReference type="GO" id="GO:0005886">
    <property type="term" value="C:plasma membrane"/>
    <property type="evidence" value="ECO:0007669"/>
    <property type="project" value="UniProtKB-SubCell"/>
</dbReference>
<dbReference type="SUPFAM" id="SSF52540">
    <property type="entry name" value="P-loop containing nucleoside triphosphate hydrolases"/>
    <property type="match status" value="1"/>
</dbReference>
<protein>
    <submittedName>
        <fullName evidence="10">ABC transporter related protein</fullName>
    </submittedName>
</protein>
<dbReference type="GO" id="GO:0015421">
    <property type="term" value="F:ABC-type oligopeptide transporter activity"/>
    <property type="evidence" value="ECO:0007669"/>
    <property type="project" value="TreeGrafter"/>
</dbReference>
<evidence type="ECO:0000256" key="6">
    <source>
        <dbReference type="ARBA" id="ARBA00023136"/>
    </source>
</evidence>
<dbReference type="InterPro" id="IPR039421">
    <property type="entry name" value="Type_1_exporter"/>
</dbReference>
<keyword evidence="2 7" id="KW-0812">Transmembrane</keyword>
<dbReference type="InterPro" id="IPR017871">
    <property type="entry name" value="ABC_transporter-like_CS"/>
</dbReference>
<dbReference type="PROSITE" id="PS50929">
    <property type="entry name" value="ABC_TM1F"/>
    <property type="match status" value="1"/>
</dbReference>
<dbReference type="AlphaFoldDB" id="D5EIP1"/>
<keyword evidence="11" id="KW-1185">Reference proteome</keyword>
<dbReference type="Proteomes" id="UP000000925">
    <property type="component" value="Chromosome"/>
</dbReference>
<keyword evidence="3" id="KW-0547">Nucleotide-binding</keyword>
<keyword evidence="5 7" id="KW-1133">Transmembrane helix</keyword>
<gene>
    <name evidence="10" type="ordered locus">Caka_1270</name>
</gene>
<dbReference type="Gene3D" id="1.20.1560.10">
    <property type="entry name" value="ABC transporter type 1, transmembrane domain"/>
    <property type="match status" value="1"/>
</dbReference>
<dbReference type="STRING" id="583355.Caka_1270"/>
<dbReference type="Pfam" id="PF00005">
    <property type="entry name" value="ABC_tran"/>
    <property type="match status" value="1"/>
</dbReference>
<evidence type="ECO:0000259" key="8">
    <source>
        <dbReference type="PROSITE" id="PS50893"/>
    </source>
</evidence>
<dbReference type="HOGENOM" id="CLU_000604_84_3_0"/>
<dbReference type="InterPro" id="IPR003439">
    <property type="entry name" value="ABC_transporter-like_ATP-bd"/>
</dbReference>
<feature type="transmembrane region" description="Helical" evidence="7">
    <location>
        <begin position="29"/>
        <end position="50"/>
    </location>
</feature>
<dbReference type="FunFam" id="3.40.50.300:FF:000218">
    <property type="entry name" value="Multidrug ABC transporter ATP-binding protein"/>
    <property type="match status" value="1"/>
</dbReference>
<dbReference type="GO" id="GO:0016887">
    <property type="term" value="F:ATP hydrolysis activity"/>
    <property type="evidence" value="ECO:0007669"/>
    <property type="project" value="InterPro"/>
</dbReference>
<dbReference type="EMBL" id="CP001998">
    <property type="protein sequence ID" value="ADE54290.1"/>
    <property type="molecule type" value="Genomic_DNA"/>
</dbReference>
<keyword evidence="6 7" id="KW-0472">Membrane</keyword>
<evidence type="ECO:0000313" key="10">
    <source>
        <dbReference type="EMBL" id="ADE54290.1"/>
    </source>
</evidence>
<reference evidence="10 11" key="1">
    <citation type="journal article" date="2010" name="Stand. Genomic Sci.">
        <title>Complete genome sequence of Coraliomargarita akajimensis type strain (04OKA010-24).</title>
        <authorList>
            <person name="Mavromatis K."/>
            <person name="Abt B."/>
            <person name="Brambilla E."/>
            <person name="Lapidus A."/>
            <person name="Copeland A."/>
            <person name="Deshpande S."/>
            <person name="Nolan M."/>
            <person name="Lucas S."/>
            <person name="Tice H."/>
            <person name="Cheng J.F."/>
            <person name="Han C."/>
            <person name="Detter J.C."/>
            <person name="Woyke T."/>
            <person name="Goodwin L."/>
            <person name="Pitluck S."/>
            <person name="Held B."/>
            <person name="Brettin T."/>
            <person name="Tapia R."/>
            <person name="Ivanova N."/>
            <person name="Mikhailova N."/>
            <person name="Pati A."/>
            <person name="Liolios K."/>
            <person name="Chen A."/>
            <person name="Palaniappan K."/>
            <person name="Land M."/>
            <person name="Hauser L."/>
            <person name="Chang Y.J."/>
            <person name="Jeffries C.D."/>
            <person name="Rohde M."/>
            <person name="Goker M."/>
            <person name="Bristow J."/>
            <person name="Eisen J.A."/>
            <person name="Markowitz V."/>
            <person name="Hugenholtz P."/>
            <person name="Klenk H.P."/>
            <person name="Kyrpides N.C."/>
        </authorList>
    </citation>
    <scope>NUCLEOTIDE SEQUENCE [LARGE SCALE GENOMIC DNA]</scope>
    <source>
        <strain evidence="11">DSM 45221 / IAM 15411 / JCM 23193 / KCTC 12865</strain>
    </source>
</reference>
<evidence type="ECO:0000256" key="4">
    <source>
        <dbReference type="ARBA" id="ARBA00022840"/>
    </source>
</evidence>
<evidence type="ECO:0000256" key="1">
    <source>
        <dbReference type="ARBA" id="ARBA00004651"/>
    </source>
</evidence>
<feature type="transmembrane region" description="Helical" evidence="7">
    <location>
        <begin position="279"/>
        <end position="297"/>
    </location>
</feature>
<dbReference type="InterPro" id="IPR027417">
    <property type="entry name" value="P-loop_NTPase"/>
</dbReference>
<evidence type="ECO:0000256" key="3">
    <source>
        <dbReference type="ARBA" id="ARBA00022741"/>
    </source>
</evidence>
<dbReference type="InterPro" id="IPR011527">
    <property type="entry name" value="ABC1_TM_dom"/>
</dbReference>
<name>D5EIP1_CORAD</name>
<feature type="domain" description="ABC transporter" evidence="8">
    <location>
        <begin position="341"/>
        <end position="576"/>
    </location>
</feature>
<dbReference type="CDD" id="cd07346">
    <property type="entry name" value="ABC_6TM_exporters"/>
    <property type="match status" value="1"/>
</dbReference>
<dbReference type="PROSITE" id="PS50893">
    <property type="entry name" value="ABC_TRANSPORTER_2"/>
    <property type="match status" value="1"/>
</dbReference>
<accession>D5EIP1</accession>
<evidence type="ECO:0000256" key="2">
    <source>
        <dbReference type="ARBA" id="ARBA00022692"/>
    </source>
</evidence>
<comment type="subcellular location">
    <subcellularLocation>
        <location evidence="1">Cell membrane</location>
        <topology evidence="1">Multi-pass membrane protein</topology>
    </subcellularLocation>
</comment>
<feature type="domain" description="ABC transmembrane type-1" evidence="9">
    <location>
        <begin position="33"/>
        <end position="308"/>
    </location>
</feature>
<dbReference type="Pfam" id="PF00664">
    <property type="entry name" value="ABC_membrane"/>
    <property type="match status" value="1"/>
</dbReference>
<evidence type="ECO:0000256" key="7">
    <source>
        <dbReference type="SAM" id="Phobius"/>
    </source>
</evidence>
<feature type="transmembrane region" description="Helical" evidence="7">
    <location>
        <begin position="251"/>
        <end position="273"/>
    </location>
</feature>
<evidence type="ECO:0000313" key="11">
    <source>
        <dbReference type="Proteomes" id="UP000000925"/>
    </source>
</evidence>
<dbReference type="Gene3D" id="3.40.50.300">
    <property type="entry name" value="P-loop containing nucleotide triphosphate hydrolases"/>
    <property type="match status" value="1"/>
</dbReference>
<keyword evidence="4" id="KW-0067">ATP-binding</keyword>